<evidence type="ECO:0000313" key="2">
    <source>
        <dbReference type="Proteomes" id="UP000218165"/>
    </source>
</evidence>
<dbReference type="Proteomes" id="UP000218165">
    <property type="component" value="Chromosome"/>
</dbReference>
<name>A0A291GLN0_9MICO</name>
<dbReference type="AlphaFoldDB" id="A0A291GLN0"/>
<organism evidence="1 2">
    <name type="scientific">Brachybacterium vulturis</name>
    <dbReference type="NCBI Taxonomy" id="2017484"/>
    <lineage>
        <taxon>Bacteria</taxon>
        <taxon>Bacillati</taxon>
        <taxon>Actinomycetota</taxon>
        <taxon>Actinomycetes</taxon>
        <taxon>Micrococcales</taxon>
        <taxon>Dermabacteraceae</taxon>
        <taxon>Brachybacterium</taxon>
    </lineage>
</organism>
<reference evidence="2" key="1">
    <citation type="submission" date="2017-09" db="EMBL/GenBank/DDBJ databases">
        <title>Brachybacterium sp. VM2412.</title>
        <authorList>
            <person name="Tak E.J."/>
            <person name="Bae J.-W."/>
        </authorList>
    </citation>
    <scope>NUCLEOTIDE SEQUENCE [LARGE SCALE GENOMIC DNA]</scope>
    <source>
        <strain evidence="2">VM2412</strain>
    </source>
</reference>
<evidence type="ECO:0000313" key="1">
    <source>
        <dbReference type="EMBL" id="ATG50874.1"/>
    </source>
</evidence>
<protein>
    <submittedName>
        <fullName evidence="1">Uncharacterized protein</fullName>
    </submittedName>
</protein>
<proteinExistence type="predicted"/>
<dbReference type="KEGG" id="brz:CFK38_04545"/>
<accession>A0A291GLN0</accession>
<keyword evidence="2" id="KW-1185">Reference proteome</keyword>
<sequence>MAKVERGLVAEGECFTIEFAVRTNGRSPAAEFLRGLQDGEPGAKGEAPLAPDEQVDIWAWFLEACDRIARRGTRLRGGRTTSFRTASGS</sequence>
<gene>
    <name evidence="1" type="ORF">CFK38_04545</name>
</gene>
<dbReference type="EMBL" id="CP023563">
    <property type="protein sequence ID" value="ATG50874.1"/>
    <property type="molecule type" value="Genomic_DNA"/>
</dbReference>